<evidence type="ECO:0000256" key="4">
    <source>
        <dbReference type="ARBA" id="ARBA00022786"/>
    </source>
</evidence>
<keyword evidence="3" id="KW-0863">Zinc-finger</keyword>
<dbReference type="EC" id="2.3.2.31" evidence="9"/>
<name>A0A8S3UUK7_MYTED</name>
<feature type="compositionally biased region" description="Basic and acidic residues" evidence="6">
    <location>
        <begin position="80"/>
        <end position="90"/>
    </location>
</feature>
<dbReference type="GO" id="GO:0061630">
    <property type="term" value="F:ubiquitin protein ligase activity"/>
    <property type="evidence" value="ECO:0007669"/>
    <property type="project" value="UniProtKB-EC"/>
</dbReference>
<dbReference type="OrthoDB" id="10009520at2759"/>
<feature type="domain" description="E3 ubiquitin-protein ligase RNF216 UBA" evidence="7">
    <location>
        <begin position="867"/>
        <end position="1016"/>
    </location>
</feature>
<keyword evidence="2" id="KW-0479">Metal-binding</keyword>
<dbReference type="InterPro" id="IPR047544">
    <property type="entry name" value="RING-HC_RBR_RNF216"/>
</dbReference>
<comment type="pathway">
    <text evidence="1">Protein modification; protein ubiquitination.</text>
</comment>
<evidence type="ECO:0000259" key="7">
    <source>
        <dbReference type="Pfam" id="PF26112"/>
    </source>
</evidence>
<evidence type="ECO:0000256" key="1">
    <source>
        <dbReference type="ARBA" id="ARBA00004906"/>
    </source>
</evidence>
<dbReference type="Pfam" id="PF26191">
    <property type="entry name" value="RING-HC_RBR_RNF216"/>
    <property type="match status" value="1"/>
</dbReference>
<dbReference type="CDD" id="cd16630">
    <property type="entry name" value="RING-HC_RBR_RNF216"/>
    <property type="match status" value="1"/>
</dbReference>
<keyword evidence="4" id="KW-0833">Ubl conjugation pathway</keyword>
<evidence type="ECO:0000256" key="6">
    <source>
        <dbReference type="SAM" id="MobiDB-lite"/>
    </source>
</evidence>
<evidence type="ECO:0000313" key="10">
    <source>
        <dbReference type="Proteomes" id="UP000683360"/>
    </source>
</evidence>
<evidence type="ECO:0000313" key="9">
    <source>
        <dbReference type="EMBL" id="CAG2245931.1"/>
    </source>
</evidence>
<keyword evidence="9" id="KW-0808">Transferase</keyword>
<reference evidence="9" key="1">
    <citation type="submission" date="2021-03" db="EMBL/GenBank/DDBJ databases">
        <authorList>
            <person name="Bekaert M."/>
        </authorList>
    </citation>
    <scope>NUCLEOTIDE SEQUENCE</scope>
</reference>
<feature type="region of interest" description="Disordered" evidence="6">
    <location>
        <begin position="633"/>
        <end position="654"/>
    </location>
</feature>
<protein>
    <submittedName>
        <fullName evidence="9">RNF216</fullName>
        <ecNumber evidence="9">2.3.2.31</ecNumber>
    </submittedName>
</protein>
<dbReference type="Proteomes" id="UP000683360">
    <property type="component" value="Unassembled WGS sequence"/>
</dbReference>
<gene>
    <name evidence="9" type="ORF">MEDL_57924</name>
</gene>
<proteinExistence type="predicted"/>
<dbReference type="PANTHER" id="PTHR22770">
    <property type="entry name" value="UBIQUITIN CONJUGATING ENZYME 7 INTERACTING PROTEIN-RELATED"/>
    <property type="match status" value="1"/>
</dbReference>
<sequence length="1085" mass="119519">MGDMEKSVLEMLVPIFPNLTQEILQASVQHPSNHGDPLTSDTLLQRCIDDLLELRTFTEKTLVASPYRQPTEIDSDDSTDSERDTSKDKTLNDIRLAKSNIISPSNISLSDATITGHNNDNDVQITGHTPSKDCLIVSEKTGRKQGKKDKPILKDNKFKAACTSVKDLSGAEKRTLALETKKVKSTSDDMYREIEFSSDSNSSDLIHQIFDQTDSEDDLPMLNSPIKNSPLKPSQFHGKLDKVMSSPDFSNWRDKANKSSSPSSVVASDKTIIQGRNDLLVRSNTVPNILTTTPSSVIGTKNSLLTNPSVSPSRGVTATVNVSHASDMNVNITVNVSAQSLGRNNTTQKQQVKPSAQSVSNNNITQKQPVKPCAQSAINIINNITQNQQLKSQSVSQKPVTHIPQAGPSRQEKTIGLDILPPGLGAGHMIQQTPVGNLPQLMTSANVPVPMTNQTLAVSYPNPSNPLNMRIGNQSTITANSSNISMNRPQLNSNVSNNVQNTAVSQSNKGLLPKPSFNPSFNPNTGIQRPPSTVHQMPYMNRPPFNPLLNQNAGVPMPPSTIHQMSNMNRPHFNQMFNPTAGIQRPPSSVHQMTNMNRHPFNPLLMGVQRPSSTITGPQTAGLATVTSTTQNIPGQTTANLKRPAGSQFPTMNNPTRHVAGQVPTMDIPFRPAVSQNPAAVNPNRPVPSQVPNGGFLIRPGNASANLNRPAGATSEPNTVQPQHVPPVNSVRQPGLVPGHTNNGNQFIVPVLAKPNLVPSNNQPTNKSVAINKEEIQDPPIVQNQNPPVVIPDEEPTPERKKAEAKEKLRQEMILSAMLTSCMTDYKIKLADDYQQCLYANTGKSQYPKKSEKKTQPQVPKTLPKIDYYKEYSGHVTGPYRNQCEMLLQSEFKWISLKDIRNIMKCFNGHYAPSHKVMTAIMNNRAQEFTKMKESNPLMHPYSQAKAEIKVDGVYGERIISMQFLKCGRPLRSEVPVCPELVHEKEFIRIKTEEETKEQDHIMAVSVNEHEYEESGQLIECGCCYGEVAFEMMIQCYEGHLFCQECLERYAKESVFGHGKADLLCMTDGCDASYPMSKFTLIITI</sequence>
<dbReference type="Pfam" id="PF26112">
    <property type="entry name" value="UBA_RNF216"/>
    <property type="match status" value="1"/>
</dbReference>
<feature type="region of interest" description="Disordered" evidence="6">
    <location>
        <begin position="343"/>
        <end position="368"/>
    </location>
</feature>
<dbReference type="AlphaFoldDB" id="A0A8S3UUK7"/>
<feature type="region of interest" description="Disordered" evidence="6">
    <location>
        <begin position="673"/>
        <end position="742"/>
    </location>
</feature>
<feature type="region of interest" description="Disordered" evidence="6">
    <location>
        <begin position="68"/>
        <end position="90"/>
    </location>
</feature>
<dbReference type="InterPro" id="IPR013083">
    <property type="entry name" value="Znf_RING/FYVE/PHD"/>
</dbReference>
<keyword evidence="5" id="KW-0862">Zinc</keyword>
<organism evidence="9 10">
    <name type="scientific">Mytilus edulis</name>
    <name type="common">Blue mussel</name>
    <dbReference type="NCBI Taxonomy" id="6550"/>
    <lineage>
        <taxon>Eukaryota</taxon>
        <taxon>Metazoa</taxon>
        <taxon>Spiralia</taxon>
        <taxon>Lophotrochozoa</taxon>
        <taxon>Mollusca</taxon>
        <taxon>Bivalvia</taxon>
        <taxon>Autobranchia</taxon>
        <taxon>Pteriomorphia</taxon>
        <taxon>Mytilida</taxon>
        <taxon>Mytiloidea</taxon>
        <taxon>Mytilidae</taxon>
        <taxon>Mytilinae</taxon>
        <taxon>Mytilus</taxon>
    </lineage>
</organism>
<accession>A0A8S3UUK7</accession>
<evidence type="ECO:0000256" key="2">
    <source>
        <dbReference type="ARBA" id="ARBA00022723"/>
    </source>
</evidence>
<dbReference type="GO" id="GO:0008270">
    <property type="term" value="F:zinc ion binding"/>
    <property type="evidence" value="ECO:0007669"/>
    <property type="project" value="UniProtKB-KW"/>
</dbReference>
<feature type="domain" description="E3 ubiquitin-protein ligase RNF216 RING finger HC subclass" evidence="8">
    <location>
        <begin position="1018"/>
        <end position="1061"/>
    </location>
</feature>
<dbReference type="EMBL" id="CAJPWZ010002806">
    <property type="protein sequence ID" value="CAG2245931.1"/>
    <property type="molecule type" value="Genomic_DNA"/>
</dbReference>
<evidence type="ECO:0000259" key="8">
    <source>
        <dbReference type="Pfam" id="PF26191"/>
    </source>
</evidence>
<dbReference type="InterPro" id="IPR058758">
    <property type="entry name" value="UBA_RNF216"/>
</dbReference>
<feature type="region of interest" description="Disordered" evidence="6">
    <location>
        <begin position="216"/>
        <end position="267"/>
    </location>
</feature>
<comment type="caution">
    <text evidence="9">The sequence shown here is derived from an EMBL/GenBank/DDBJ whole genome shotgun (WGS) entry which is preliminary data.</text>
</comment>
<keyword evidence="10" id="KW-1185">Reference proteome</keyword>
<evidence type="ECO:0000256" key="3">
    <source>
        <dbReference type="ARBA" id="ARBA00022771"/>
    </source>
</evidence>
<dbReference type="PANTHER" id="PTHR22770:SF47">
    <property type="entry name" value="E3 UBIQUITIN-PROTEIN LIGASE RNF216"/>
    <property type="match status" value="1"/>
</dbReference>
<dbReference type="Gene3D" id="3.30.40.10">
    <property type="entry name" value="Zinc/RING finger domain, C3HC4 (zinc finger)"/>
    <property type="match status" value="1"/>
</dbReference>
<feature type="compositionally biased region" description="Low complexity" evidence="6">
    <location>
        <begin position="677"/>
        <end position="688"/>
    </location>
</feature>
<keyword evidence="9" id="KW-0012">Acyltransferase</keyword>
<feature type="compositionally biased region" description="Low complexity" evidence="6">
    <location>
        <begin position="778"/>
        <end position="788"/>
    </location>
</feature>
<evidence type="ECO:0000256" key="5">
    <source>
        <dbReference type="ARBA" id="ARBA00022833"/>
    </source>
</evidence>
<dbReference type="SUPFAM" id="SSF57850">
    <property type="entry name" value="RING/U-box"/>
    <property type="match status" value="1"/>
</dbReference>
<feature type="region of interest" description="Disordered" evidence="6">
    <location>
        <begin position="776"/>
        <end position="804"/>
    </location>
</feature>
<dbReference type="InterPro" id="IPR051628">
    <property type="entry name" value="LUBAC_E3_Ligases"/>
</dbReference>